<dbReference type="EMBL" id="FQZQ01000028">
    <property type="protein sequence ID" value="SHK42054.1"/>
    <property type="molecule type" value="Genomic_DNA"/>
</dbReference>
<protein>
    <submittedName>
        <fullName evidence="1">Uncharacterized protein</fullName>
    </submittedName>
</protein>
<proteinExistence type="predicted"/>
<dbReference type="STRING" id="1470563.SAMN05444000_12845"/>
<keyword evidence="2" id="KW-1185">Reference proteome</keyword>
<sequence length="56" mass="6105">MTRNTCEKIHSPCTDRSCPQFTSLVQDAAEQLSVLPVETDSPITNGLTSVVSLARR</sequence>
<accession>A0A1M6SBC1</accession>
<evidence type="ECO:0000313" key="2">
    <source>
        <dbReference type="Proteomes" id="UP000183982"/>
    </source>
</evidence>
<organism evidence="1 2">
    <name type="scientific">Shimia gijangensis</name>
    <dbReference type="NCBI Taxonomy" id="1470563"/>
    <lineage>
        <taxon>Bacteria</taxon>
        <taxon>Pseudomonadati</taxon>
        <taxon>Pseudomonadota</taxon>
        <taxon>Alphaproteobacteria</taxon>
        <taxon>Rhodobacterales</taxon>
        <taxon>Roseobacteraceae</taxon>
    </lineage>
</organism>
<reference evidence="2" key="1">
    <citation type="submission" date="2016-11" db="EMBL/GenBank/DDBJ databases">
        <authorList>
            <person name="Varghese N."/>
            <person name="Submissions S."/>
        </authorList>
    </citation>
    <scope>NUCLEOTIDE SEQUENCE [LARGE SCALE GENOMIC DNA]</scope>
    <source>
        <strain evidence="2">DSM 100564</strain>
    </source>
</reference>
<dbReference type="AlphaFoldDB" id="A0A1M6SBC1"/>
<name>A0A1M6SBC1_9RHOB</name>
<dbReference type="Proteomes" id="UP000183982">
    <property type="component" value="Unassembled WGS sequence"/>
</dbReference>
<gene>
    <name evidence="1" type="ORF">SAMN05444000_12845</name>
</gene>
<evidence type="ECO:0000313" key="1">
    <source>
        <dbReference type="EMBL" id="SHK42054.1"/>
    </source>
</evidence>